<reference evidence="1 2" key="1">
    <citation type="submission" date="2013-06" db="EMBL/GenBank/DDBJ databases">
        <authorList>
            <person name="Weinstock G."/>
            <person name="Sodergren E."/>
            <person name="Lobos E.A."/>
            <person name="Fulton L."/>
            <person name="Fulton R."/>
            <person name="Courtney L."/>
            <person name="Fronick C."/>
            <person name="O'Laughlin M."/>
            <person name="Godfrey J."/>
            <person name="Wilson R.M."/>
            <person name="Miner T."/>
            <person name="Farmer C."/>
            <person name="Delehaunty K."/>
            <person name="Cordes M."/>
            <person name="Minx P."/>
            <person name="Tomlinson C."/>
            <person name="Chen J."/>
            <person name="Wollam A."/>
            <person name="Pepin K.H."/>
            <person name="Bhonagiri V."/>
            <person name="Zhang X."/>
            <person name="Warren W."/>
            <person name="Mitreva M."/>
            <person name="Mardis E.R."/>
            <person name="Wilson R.K."/>
        </authorList>
    </citation>
    <scope>NUCLEOTIDE SEQUENCE [LARGE SCALE GENOMIC DNA]</scope>
    <source>
        <strain evidence="1 2">ATCC 29099</strain>
    </source>
</reference>
<evidence type="ECO:0000313" key="2">
    <source>
        <dbReference type="Proteomes" id="UP000016608"/>
    </source>
</evidence>
<dbReference type="Proteomes" id="UP000016608">
    <property type="component" value="Unassembled WGS sequence"/>
</dbReference>
<proteinExistence type="predicted"/>
<dbReference type="HOGENOM" id="CLU_3043530_0_0_9"/>
<comment type="caution">
    <text evidence="1">The sequence shown here is derived from an EMBL/GenBank/DDBJ whole genome shotgun (WGS) entry which is preliminary data.</text>
</comment>
<keyword evidence="2" id="KW-1185">Reference proteome</keyword>
<organism evidence="1 2">
    <name type="scientific">Eubacterium ramulus ATCC 29099</name>
    <dbReference type="NCBI Taxonomy" id="1256908"/>
    <lineage>
        <taxon>Bacteria</taxon>
        <taxon>Bacillati</taxon>
        <taxon>Bacillota</taxon>
        <taxon>Clostridia</taxon>
        <taxon>Eubacteriales</taxon>
        <taxon>Eubacteriaceae</taxon>
        <taxon>Eubacterium</taxon>
    </lineage>
</organism>
<accession>U2QQ25</accession>
<protein>
    <submittedName>
        <fullName evidence="1">Uncharacterized protein</fullName>
    </submittedName>
</protein>
<evidence type="ECO:0000313" key="1">
    <source>
        <dbReference type="EMBL" id="ERK40867.1"/>
    </source>
</evidence>
<gene>
    <name evidence="1" type="ORF">HMPREF0373_03395</name>
</gene>
<name>U2QQ25_EUBRA</name>
<dbReference type="AlphaFoldDB" id="U2QQ25"/>
<sequence>MRNGEYMDMKLLDEVKKMAALDQADKEFLKRMEKRMGHFLKEGIDLFFCFFFRL</sequence>
<dbReference type="PATRIC" id="fig|1256908.3.peg.3105"/>
<dbReference type="EMBL" id="AWVJ01000211">
    <property type="protein sequence ID" value="ERK40867.1"/>
    <property type="molecule type" value="Genomic_DNA"/>
</dbReference>